<dbReference type="EMBL" id="WIXE01024248">
    <property type="protein sequence ID" value="KAK5965781.1"/>
    <property type="molecule type" value="Genomic_DNA"/>
</dbReference>
<organism evidence="2 3">
    <name type="scientific">Trichostrongylus colubriformis</name>
    <name type="common">Black scour worm</name>
    <dbReference type="NCBI Taxonomy" id="6319"/>
    <lineage>
        <taxon>Eukaryota</taxon>
        <taxon>Metazoa</taxon>
        <taxon>Ecdysozoa</taxon>
        <taxon>Nematoda</taxon>
        <taxon>Chromadorea</taxon>
        <taxon>Rhabditida</taxon>
        <taxon>Rhabditina</taxon>
        <taxon>Rhabditomorpha</taxon>
        <taxon>Strongyloidea</taxon>
        <taxon>Trichostrongylidae</taxon>
        <taxon>Trichostrongylus</taxon>
    </lineage>
</organism>
<accession>A0AAN8EQ52</accession>
<keyword evidence="1" id="KW-0472">Membrane</keyword>
<dbReference type="Proteomes" id="UP001331761">
    <property type="component" value="Unassembled WGS sequence"/>
</dbReference>
<keyword evidence="1" id="KW-0812">Transmembrane</keyword>
<sequence length="109" mass="12277">RFSYCTATVLLVFLSVKDQKCEDFWELMRLLLILNALFDVVFTLKILIYSGISGFSHMRFMGTIADILHDAGHDVAVEPPTPQPPNRQIGSEISNGLTIDTIESTFRDN</sequence>
<keyword evidence="1" id="KW-1133">Transmembrane helix</keyword>
<dbReference type="AlphaFoldDB" id="A0AAN8EQ52"/>
<evidence type="ECO:0000313" key="3">
    <source>
        <dbReference type="Proteomes" id="UP001331761"/>
    </source>
</evidence>
<feature type="transmembrane region" description="Helical" evidence="1">
    <location>
        <begin position="28"/>
        <end position="52"/>
    </location>
</feature>
<gene>
    <name evidence="2" type="ORF">GCK32_020416</name>
</gene>
<keyword evidence="3" id="KW-1185">Reference proteome</keyword>
<protein>
    <submittedName>
        <fullName evidence="2">Uncharacterized protein</fullName>
    </submittedName>
</protein>
<evidence type="ECO:0000313" key="2">
    <source>
        <dbReference type="EMBL" id="KAK5965781.1"/>
    </source>
</evidence>
<evidence type="ECO:0000256" key="1">
    <source>
        <dbReference type="SAM" id="Phobius"/>
    </source>
</evidence>
<name>A0AAN8EQ52_TRICO</name>
<comment type="caution">
    <text evidence="2">The sequence shown here is derived from an EMBL/GenBank/DDBJ whole genome shotgun (WGS) entry which is preliminary data.</text>
</comment>
<proteinExistence type="predicted"/>
<reference evidence="2 3" key="1">
    <citation type="submission" date="2019-10" db="EMBL/GenBank/DDBJ databases">
        <title>Assembly and Annotation for the nematode Trichostrongylus colubriformis.</title>
        <authorList>
            <person name="Martin J."/>
        </authorList>
    </citation>
    <scope>NUCLEOTIDE SEQUENCE [LARGE SCALE GENOMIC DNA]</scope>
    <source>
        <strain evidence="2">G859</strain>
        <tissue evidence="2">Whole worm</tissue>
    </source>
</reference>
<feature type="non-terminal residue" evidence="2">
    <location>
        <position position="1"/>
    </location>
</feature>